<sequence>MVFSCFRAGRGTSLAQQDWNEPARPRLTPHDRTKTNRSTFLRRHGSADSRSSSTYSNESISRLPPCSGVSDPQIEAMMMPVPPETRPSRCLRLSLPKTYSDIVEGMKCEKGCRDWRNFAVFYDDEVDMRKSVLECGRRRAVGYERKARGLSSFSSGDDGETFGRSM</sequence>
<evidence type="ECO:0000256" key="1">
    <source>
        <dbReference type="SAM" id="MobiDB-lite"/>
    </source>
</evidence>
<proteinExistence type="predicted"/>
<evidence type="ECO:0000313" key="3">
    <source>
        <dbReference type="Proteomes" id="UP000309340"/>
    </source>
</evidence>
<name>A0A4U0XLN7_9PEZI</name>
<feature type="compositionally biased region" description="Basic and acidic residues" evidence="1">
    <location>
        <begin position="21"/>
        <end position="34"/>
    </location>
</feature>
<dbReference type="Proteomes" id="UP000309340">
    <property type="component" value="Unassembled WGS sequence"/>
</dbReference>
<dbReference type="OrthoDB" id="3624838at2759"/>
<comment type="caution">
    <text evidence="2">The sequence shown here is derived from an EMBL/GenBank/DDBJ whole genome shotgun (WGS) entry which is preliminary data.</text>
</comment>
<evidence type="ECO:0000313" key="2">
    <source>
        <dbReference type="EMBL" id="TKA78170.1"/>
    </source>
</evidence>
<protein>
    <submittedName>
        <fullName evidence="2">Uncharacterized protein</fullName>
    </submittedName>
</protein>
<feature type="compositionally biased region" description="Polar residues" evidence="1">
    <location>
        <begin position="48"/>
        <end position="60"/>
    </location>
</feature>
<dbReference type="AlphaFoldDB" id="A0A4U0XLN7"/>
<dbReference type="EMBL" id="NAJQ01000119">
    <property type="protein sequence ID" value="TKA78170.1"/>
    <property type="molecule type" value="Genomic_DNA"/>
</dbReference>
<gene>
    <name evidence="2" type="ORF">B0A55_03909</name>
</gene>
<accession>A0A4U0XLN7</accession>
<keyword evidence="3" id="KW-1185">Reference proteome</keyword>
<organism evidence="2 3">
    <name type="scientific">Friedmanniomyces simplex</name>
    <dbReference type="NCBI Taxonomy" id="329884"/>
    <lineage>
        <taxon>Eukaryota</taxon>
        <taxon>Fungi</taxon>
        <taxon>Dikarya</taxon>
        <taxon>Ascomycota</taxon>
        <taxon>Pezizomycotina</taxon>
        <taxon>Dothideomycetes</taxon>
        <taxon>Dothideomycetidae</taxon>
        <taxon>Mycosphaerellales</taxon>
        <taxon>Teratosphaeriaceae</taxon>
        <taxon>Friedmanniomyces</taxon>
    </lineage>
</organism>
<feature type="region of interest" description="Disordered" evidence="1">
    <location>
        <begin position="16"/>
        <end position="73"/>
    </location>
</feature>
<reference evidence="2 3" key="1">
    <citation type="submission" date="2017-03" db="EMBL/GenBank/DDBJ databases">
        <title>Genomes of endolithic fungi from Antarctica.</title>
        <authorList>
            <person name="Coleine C."/>
            <person name="Masonjones S."/>
            <person name="Stajich J.E."/>
        </authorList>
    </citation>
    <scope>NUCLEOTIDE SEQUENCE [LARGE SCALE GENOMIC DNA]</scope>
    <source>
        <strain evidence="2 3">CCFEE 5184</strain>
    </source>
</reference>